<dbReference type="Proteomes" id="UP000199592">
    <property type="component" value="Unassembled WGS sequence"/>
</dbReference>
<keyword evidence="3" id="KW-1185">Reference proteome</keyword>
<feature type="chain" id="PRO_5011444706" evidence="1">
    <location>
        <begin position="22"/>
        <end position="141"/>
    </location>
</feature>
<organism evidence="2 3">
    <name type="scientific">Flagellimonas zhangzhouensis</name>
    <dbReference type="NCBI Taxonomy" id="1073328"/>
    <lineage>
        <taxon>Bacteria</taxon>
        <taxon>Pseudomonadati</taxon>
        <taxon>Bacteroidota</taxon>
        <taxon>Flavobacteriia</taxon>
        <taxon>Flavobacteriales</taxon>
        <taxon>Flavobacteriaceae</taxon>
        <taxon>Flagellimonas</taxon>
    </lineage>
</organism>
<evidence type="ECO:0000313" key="3">
    <source>
        <dbReference type="Proteomes" id="UP000199592"/>
    </source>
</evidence>
<evidence type="ECO:0000313" key="2">
    <source>
        <dbReference type="EMBL" id="SDW50767.1"/>
    </source>
</evidence>
<keyword evidence="1" id="KW-0732">Signal</keyword>
<evidence type="ECO:0000256" key="1">
    <source>
        <dbReference type="SAM" id="SignalP"/>
    </source>
</evidence>
<gene>
    <name evidence="2" type="ORF">SAMN04487892_1433</name>
</gene>
<accession>A0A1H2U4A2</accession>
<dbReference type="EMBL" id="FNMY01000002">
    <property type="protein sequence ID" value="SDW50767.1"/>
    <property type="molecule type" value="Genomic_DNA"/>
</dbReference>
<dbReference type="AlphaFoldDB" id="A0A1H2U4A2"/>
<name>A0A1H2U4A2_9FLAO</name>
<proteinExistence type="predicted"/>
<sequence length="141" mass="17024">MNYKTLVMVLFVSVLAYQTSAQEKQVDVSFFKEKAKIDAHYEQSFIPLNEEDEIDFWNDQLQYESDLKQWDSNAYHVYLKEKSYAYSEYAKKCNQNCKHSEHYMQHAIFYIKYYEYYYPRESSAMISEVRVETSGLEVENF</sequence>
<protein>
    <submittedName>
        <fullName evidence="2">Uncharacterized protein</fullName>
    </submittedName>
</protein>
<dbReference type="RefSeq" id="WP_090292998.1">
    <property type="nucleotide sequence ID" value="NZ_FNKI01000001.1"/>
</dbReference>
<reference evidence="3" key="1">
    <citation type="submission" date="2016-10" db="EMBL/GenBank/DDBJ databases">
        <authorList>
            <person name="Varghese N."/>
            <person name="Submissions S."/>
        </authorList>
    </citation>
    <scope>NUCLEOTIDE SEQUENCE [LARGE SCALE GENOMIC DNA]</scope>
    <source>
        <strain evidence="3">DSM 25030</strain>
    </source>
</reference>
<feature type="signal peptide" evidence="1">
    <location>
        <begin position="1"/>
        <end position="21"/>
    </location>
</feature>